<gene>
    <name evidence="2" type="ORF">LMJF_21_1520</name>
</gene>
<feature type="compositionally biased region" description="Basic residues" evidence="1">
    <location>
        <begin position="10"/>
        <end position="23"/>
    </location>
</feature>
<dbReference type="GO" id="GO:0005634">
    <property type="term" value="C:nucleus"/>
    <property type="evidence" value="ECO:0000318"/>
    <property type="project" value="GO_Central"/>
</dbReference>
<dbReference type="Proteomes" id="UP000000542">
    <property type="component" value="Chromosome 21"/>
</dbReference>
<sequence length="371" mass="40041">MFRSLNNVRRPSHMHNTAKGRAARKRENVHLVPLCSFSVFCMHARTHAISFLLRSLSELVCAVISSAVEAQRSASLALLLPRPRPSAQMERGRSCRRCGCTLQFCPCCGAALGGRRDGAVKGPPNGSEGGLFSCNSSLRTRSAAERALGSGASVPWSQSTAAWRKRLPRRPVSAYEVYLAAVHGVVADEGGKEAAAASRALADPRPAMAAAEGGQRSDEQVRAAALSWLRMTPVEKRVYEEEAQSWQTRLETLSTAPPSAHDLGEGSSSAAALPDALPSAEQPLPQQQHSSHLVAQRSSPKATAERLPRSKSSFVLFRAHMKGRRKMCMRELCAVWRNMSAEEKAPYDAAAASKRTEQFLSQTPSAPGSQS</sequence>
<dbReference type="RefSeq" id="XP_001683105.1">
    <property type="nucleotide sequence ID" value="XM_001683053.1"/>
</dbReference>
<dbReference type="eggNOG" id="ENOG502SJR9">
    <property type="taxonomic scope" value="Eukaryota"/>
</dbReference>
<dbReference type="OMA" id="KMCMREL"/>
<dbReference type="VEuPathDB" id="TriTrypDB:LMJSD75_210023500"/>
<organism evidence="2 3">
    <name type="scientific">Leishmania major</name>
    <dbReference type="NCBI Taxonomy" id="5664"/>
    <lineage>
        <taxon>Eukaryota</taxon>
        <taxon>Discoba</taxon>
        <taxon>Euglenozoa</taxon>
        <taxon>Kinetoplastea</taxon>
        <taxon>Metakinetoplastina</taxon>
        <taxon>Trypanosomatida</taxon>
        <taxon>Trypanosomatidae</taxon>
        <taxon>Leishmaniinae</taxon>
        <taxon>Leishmania</taxon>
    </lineage>
</organism>
<evidence type="ECO:0000313" key="2">
    <source>
        <dbReference type="EMBL" id="CAJ04882.1"/>
    </source>
</evidence>
<dbReference type="HOGENOM" id="CLU_746910_0_0_1"/>
<feature type="compositionally biased region" description="Polar residues" evidence="1">
    <location>
        <begin position="284"/>
        <end position="301"/>
    </location>
</feature>
<dbReference type="CDD" id="cd00084">
    <property type="entry name" value="HMG-box_SF"/>
    <property type="match status" value="1"/>
</dbReference>
<reference evidence="2 3" key="1">
    <citation type="journal article" date="2005" name="Science">
        <title>The genome of the kinetoplastid parasite, Leishmania major.</title>
        <authorList>
            <person name="Ivens A.C."/>
            <person name="Peacock C.S."/>
            <person name="Worthey E.A."/>
            <person name="Murphy L."/>
            <person name="Aggarwal G."/>
            <person name="Berriman M."/>
            <person name="Sisk E."/>
            <person name="Rajandream M.A."/>
            <person name="Adlem E."/>
            <person name="Aert R."/>
            <person name="Anupama A."/>
            <person name="Apostolou Z."/>
            <person name="Attipoe P."/>
            <person name="Bason N."/>
            <person name="Bauser C."/>
            <person name="Beck A."/>
            <person name="Beverley S.M."/>
            <person name="Bianchettin G."/>
            <person name="Borzym K."/>
            <person name="Bothe G."/>
            <person name="Bruschi C.V."/>
            <person name="Collins M."/>
            <person name="Cadag E."/>
            <person name="Ciarloni L."/>
            <person name="Clayton C."/>
            <person name="Coulson R.M."/>
            <person name="Cronin A."/>
            <person name="Cruz A.K."/>
            <person name="Davies R.M."/>
            <person name="De Gaudenzi J."/>
            <person name="Dobson D.E."/>
            <person name="Duesterhoeft A."/>
            <person name="Fazelina G."/>
            <person name="Fosker N."/>
            <person name="Frasch A.C."/>
            <person name="Fraser A."/>
            <person name="Fuchs M."/>
            <person name="Gabel C."/>
            <person name="Goble A."/>
            <person name="Goffeau A."/>
            <person name="Harris D."/>
            <person name="Hertz-Fowler C."/>
            <person name="Hilbert H."/>
            <person name="Horn D."/>
            <person name="Huang Y."/>
            <person name="Klages S."/>
            <person name="Knights A."/>
            <person name="Kube M."/>
            <person name="Larke N."/>
            <person name="Litvin L."/>
            <person name="Lord A."/>
            <person name="Louie T."/>
            <person name="Marra M."/>
            <person name="Masuy D."/>
            <person name="Matthews K."/>
            <person name="Michaeli S."/>
            <person name="Mottram J.C."/>
            <person name="Muller-Auer S."/>
            <person name="Munden H."/>
            <person name="Nelson S."/>
            <person name="Norbertczak H."/>
            <person name="Oliver K."/>
            <person name="O'neil S."/>
            <person name="Pentony M."/>
            <person name="Pohl T.M."/>
            <person name="Price C."/>
            <person name="Purnelle B."/>
            <person name="Quail M.A."/>
            <person name="Rabbinowitsch E."/>
            <person name="Reinhardt R."/>
            <person name="Rieger M."/>
            <person name="Rinta J."/>
            <person name="Robben J."/>
            <person name="Robertson L."/>
            <person name="Ruiz J.C."/>
            <person name="Rutter S."/>
            <person name="Saunders D."/>
            <person name="Schafer M."/>
            <person name="Schein J."/>
            <person name="Schwartz D.C."/>
            <person name="Seeger K."/>
            <person name="Seyler A."/>
            <person name="Sharp S."/>
            <person name="Shin H."/>
            <person name="Sivam D."/>
            <person name="Squares R."/>
            <person name="Squares S."/>
            <person name="Tosato V."/>
            <person name="Vogt C."/>
            <person name="Volckaert G."/>
            <person name="Wambutt R."/>
            <person name="Warren T."/>
            <person name="Wedler H."/>
            <person name="Woodward J."/>
            <person name="Zhou S."/>
            <person name="Zimmermann W."/>
            <person name="Smith D.F."/>
            <person name="Blackwell J.M."/>
            <person name="Stuart K.D."/>
            <person name="Barrell B."/>
            <person name="Myler P.J."/>
        </authorList>
    </citation>
    <scope>NUCLEOTIDE SEQUENCE [LARGE SCALE GENOMIC DNA]</scope>
    <source>
        <strain evidence="3">MHOM/IL/81/Friedlin</strain>
    </source>
</reference>
<reference evidence="2 3" key="2">
    <citation type="journal article" date="2011" name="Genome Res.">
        <title>Chromosome and gene copy number variation allow major structural change between species and strains of Leishmania.</title>
        <authorList>
            <person name="Rogers M.B."/>
            <person name="Hilley J.D."/>
            <person name="Dickens N.J."/>
            <person name="Wilkes J."/>
            <person name="Bates P.A."/>
            <person name="Depledge D.P."/>
            <person name="Harris D."/>
            <person name="Her Y."/>
            <person name="Herzyk P."/>
            <person name="Imamura H."/>
            <person name="Otto T.D."/>
            <person name="Sanders M."/>
            <person name="Seeger K."/>
            <person name="Dujardin J.C."/>
            <person name="Berriman M."/>
            <person name="Smith D.F."/>
            <person name="Hertz-Fowler C."/>
            <person name="Mottram J.C."/>
        </authorList>
    </citation>
    <scope>NUCLEOTIDE SEQUENCE [LARGE SCALE GENOMIC DNA]</scope>
    <source>
        <strain evidence="3">MHOM/IL/81/Friedlin</strain>
    </source>
</reference>
<name>Q4QC43_LEIMA</name>
<dbReference type="Gene3D" id="1.10.30.10">
    <property type="entry name" value="High mobility group box domain"/>
    <property type="match status" value="1"/>
</dbReference>
<protein>
    <submittedName>
        <fullName evidence="2">Uncharacterized protein</fullName>
    </submittedName>
</protein>
<dbReference type="VEuPathDB" id="TriTrypDB:LMJLV39_210023300"/>
<dbReference type="EMBL" id="FR796417">
    <property type="protein sequence ID" value="CAJ04882.1"/>
    <property type="molecule type" value="Genomic_DNA"/>
</dbReference>
<keyword evidence="3" id="KW-1185">Reference proteome</keyword>
<feature type="region of interest" description="Disordered" evidence="1">
    <location>
        <begin position="348"/>
        <end position="371"/>
    </location>
</feature>
<dbReference type="GeneID" id="5651712"/>
<dbReference type="VEuPathDB" id="TriTrypDB:LMJFC_210025300"/>
<feature type="region of interest" description="Disordered" evidence="1">
    <location>
        <begin position="1"/>
        <end position="23"/>
    </location>
</feature>
<feature type="region of interest" description="Disordered" evidence="1">
    <location>
        <begin position="280"/>
        <end position="307"/>
    </location>
</feature>
<proteinExistence type="predicted"/>
<dbReference type="SUPFAM" id="SSF47095">
    <property type="entry name" value="HMG-box"/>
    <property type="match status" value="1"/>
</dbReference>
<evidence type="ECO:0000256" key="1">
    <source>
        <dbReference type="SAM" id="MobiDB-lite"/>
    </source>
</evidence>
<accession>Q4QC43</accession>
<dbReference type="InParanoid" id="Q4QC43"/>
<feature type="compositionally biased region" description="Polar residues" evidence="1">
    <location>
        <begin position="358"/>
        <end position="371"/>
    </location>
</feature>
<dbReference type="VEuPathDB" id="TriTrypDB:LmjF.21.1520"/>
<dbReference type="AlphaFoldDB" id="Q4QC43"/>
<evidence type="ECO:0000313" key="3">
    <source>
        <dbReference type="Proteomes" id="UP000000542"/>
    </source>
</evidence>
<dbReference type="KEGG" id="lma:LMJF_21_1520"/>
<dbReference type="InterPro" id="IPR036910">
    <property type="entry name" value="HMG_box_dom_sf"/>
</dbReference>